<dbReference type="InterPro" id="IPR054612">
    <property type="entry name" value="Phage_capsid-like_C"/>
</dbReference>
<gene>
    <name evidence="4" type="ORF">LB359_15185</name>
</gene>
<dbReference type="Pfam" id="PF05065">
    <property type="entry name" value="Phage_capsid"/>
    <property type="match status" value="1"/>
</dbReference>
<dbReference type="SUPFAM" id="SSF56563">
    <property type="entry name" value="Major capsid protein gp5"/>
    <property type="match status" value="1"/>
</dbReference>
<dbReference type="PATRIC" id="fig|1280.3552.peg.14"/>
<organism evidence="3">
    <name type="scientific">Staphylococcus aureus</name>
    <dbReference type="NCBI Taxonomy" id="1280"/>
    <lineage>
        <taxon>Bacteria</taxon>
        <taxon>Bacillati</taxon>
        <taxon>Bacillota</taxon>
        <taxon>Bacilli</taxon>
        <taxon>Bacillales</taxon>
        <taxon>Staphylococcaceae</taxon>
        <taxon>Staphylococcus</taxon>
    </lineage>
</organism>
<name>A0A0C6DRX6_STAAU</name>
<dbReference type="RefSeq" id="WP_000438502.1">
    <property type="nucleotide sequence ID" value="NZ_AP018923.1"/>
</dbReference>
<proteinExistence type="predicted"/>
<comment type="subcellular location">
    <subcellularLocation>
        <location evidence="1">Virion</location>
    </subcellularLocation>
</comment>
<dbReference type="InterPro" id="IPR024455">
    <property type="entry name" value="Phage_capsid"/>
</dbReference>
<evidence type="ECO:0000256" key="1">
    <source>
        <dbReference type="ARBA" id="ARBA00004328"/>
    </source>
</evidence>
<sequence>MEQTQKLKLNLQHFASNNVKPQVFNPDNVMMHEKKDGTLLNDFTTPILQEVMENSKIMQLGKYEPMEGTEKKFTFWADKPGAYWVGEGQKIETSKATWVNATMRAFKLGVILPVTKEFLNYTYSQFFEEMKPMIAEAFYKKFDEAGILNQGNNPFGKSIAQSIEKTNKVIKGDFTQDNIIDLEALLEDDELEANAFISKTQNRSLLRKIVDPETKERIYDRNSDSLDGLPVVNLKSSNLKRGELITGDFDKLIYGIPQLIEYKIDETAQLSTVKNEDGTPVNLFEQDMVALRATMHVALHIADDKAFAKLVPADKRTDSVPGEV</sequence>
<dbReference type="SMR" id="A0A0C6DRX6"/>
<accession>A0A0C6DRX6</accession>
<feature type="domain" description="Phage capsid-like C-terminal" evidence="2">
    <location>
        <begin position="38"/>
        <end position="310"/>
    </location>
</feature>
<evidence type="ECO:0000313" key="3">
    <source>
        <dbReference type="EMBL" id="BAQ25919.1"/>
    </source>
</evidence>
<reference evidence="4" key="2">
    <citation type="journal article" date="2021" name="Front Med (Lausanne)">
        <title>The Prevalence and Determinants of Fusidic Acid Resistance Among Methicillin-Resistant Staphylococcus aureus Clinical Isolates in China.</title>
        <authorList>
            <person name="Zhao H."/>
            <person name="Wang X."/>
            <person name="Wang B."/>
            <person name="Xu Y."/>
            <person name="Rao L."/>
            <person name="Wan B."/>
            <person name="Guo Y."/>
            <person name="Wu X."/>
            <person name="Yu J."/>
            <person name="Chen L."/>
            <person name="Li M."/>
            <person name="Yu F."/>
        </authorList>
    </citation>
    <scope>NUCLEOTIDE SEQUENCE</scope>
    <source>
        <strain evidence="4">NC-4</strain>
    </source>
</reference>
<protein>
    <submittedName>
        <fullName evidence="4">Phage major capsid protein</fullName>
    </submittedName>
</protein>
<dbReference type="EMBL" id="JAIUEN010000223">
    <property type="protein sequence ID" value="MCE3363607.1"/>
    <property type="molecule type" value="Genomic_DNA"/>
</dbReference>
<evidence type="ECO:0000259" key="2">
    <source>
        <dbReference type="Pfam" id="PF05065"/>
    </source>
</evidence>
<reference evidence="4" key="3">
    <citation type="submission" date="2023-08" db="EMBL/GenBank/DDBJ databases">
        <authorList>
            <person name="Zhao H."/>
            <person name="Wang X."/>
        </authorList>
    </citation>
    <scope>NUCLEOTIDE SEQUENCE</scope>
    <source>
        <strain evidence="4">NC-4</strain>
    </source>
</reference>
<dbReference type="Proteomes" id="UP001200271">
    <property type="component" value="Unassembled WGS sequence"/>
</dbReference>
<dbReference type="EMBL" id="AB983197">
    <property type="protein sequence ID" value="BAQ25919.1"/>
    <property type="molecule type" value="Genomic_DNA"/>
</dbReference>
<dbReference type="AlphaFoldDB" id="A0A0C6DRX6"/>
<reference evidence="3" key="1">
    <citation type="submission" date="2014-08" db="EMBL/GenBank/DDBJ databases">
        <title>Comparative genomics of MRSA.</title>
        <authorList>
            <person name="Yamamoto T."/>
        </authorList>
    </citation>
    <scope>NUCLEOTIDE SEQUENCE</scope>
    <source>
        <strain evidence="3">OC3</strain>
    </source>
</reference>
<evidence type="ECO:0000313" key="4">
    <source>
        <dbReference type="EMBL" id="MCE3363607.1"/>
    </source>
</evidence>
<dbReference type="NCBIfam" id="TIGR01554">
    <property type="entry name" value="major_cap_HK97"/>
    <property type="match status" value="1"/>
</dbReference>